<dbReference type="RefSeq" id="WP_114186385.1">
    <property type="nucleotide sequence ID" value="NZ_BJYU01000018.1"/>
</dbReference>
<evidence type="ECO:0000256" key="3">
    <source>
        <dbReference type="SAM" id="Phobius"/>
    </source>
</evidence>
<feature type="transmembrane region" description="Helical" evidence="3">
    <location>
        <begin position="147"/>
        <end position="170"/>
    </location>
</feature>
<keyword evidence="3" id="KW-1133">Transmembrane helix</keyword>
<keyword evidence="3" id="KW-0812">Transmembrane</keyword>
<dbReference type="Proteomes" id="UP000321085">
    <property type="component" value="Unassembled WGS sequence"/>
</dbReference>
<feature type="transmembrane region" description="Helical" evidence="3">
    <location>
        <begin position="176"/>
        <end position="200"/>
    </location>
</feature>
<evidence type="ECO:0000313" key="5">
    <source>
        <dbReference type="Proteomes" id="UP000321085"/>
    </source>
</evidence>
<dbReference type="Gene3D" id="1.20.120.1760">
    <property type="match status" value="1"/>
</dbReference>
<name>A0A512BPV6_9HYPH</name>
<gene>
    <name evidence="4" type="ORF">MAE02_16790</name>
</gene>
<evidence type="ECO:0000313" key="4">
    <source>
        <dbReference type="EMBL" id="GEO13983.1"/>
    </source>
</evidence>
<dbReference type="AlphaFoldDB" id="A0A512BPV6"/>
<comment type="similarity">
    <text evidence="2">Belongs to the CDP-alcohol phosphatidyltransferase class-I family.</text>
</comment>
<accession>A0A512BPV6</accession>
<reference evidence="4 5" key="1">
    <citation type="submission" date="2019-07" db="EMBL/GenBank/DDBJ databases">
        <title>Whole genome shotgun sequence of Microvirga aerophila NBRC 106136.</title>
        <authorList>
            <person name="Hosoyama A."/>
            <person name="Uohara A."/>
            <person name="Ohji S."/>
            <person name="Ichikawa N."/>
        </authorList>
    </citation>
    <scope>NUCLEOTIDE SEQUENCE [LARGE SCALE GENOMIC DNA]</scope>
    <source>
        <strain evidence="4 5">NBRC 106136</strain>
    </source>
</reference>
<dbReference type="OrthoDB" id="9790577at2"/>
<keyword evidence="3" id="KW-0472">Membrane</keyword>
<dbReference type="InterPro" id="IPR043130">
    <property type="entry name" value="CDP-OH_PTrfase_TM_dom"/>
</dbReference>
<sequence length="208" mass="22162">MLDGWVRRRIDPPLDRLGSRFAKAGLSADVITMLGLAAGLAAALMIVLRLDLLALALFIANRLLDGLDGAIARASAKTDRGGFIDIVFDFAVYGAVPLAFALREPGVFALPAAVLLMSFYVNGASFLAFAAVAAKRGIESAAQGVKSIYFSAGLMEGTETILFFIAMMLAPAWFPVMAYAFAGLTFMSALARVTLAWSVFRDEEDGPR</sequence>
<dbReference type="InterPro" id="IPR000462">
    <property type="entry name" value="CDP-OH_P_trans"/>
</dbReference>
<dbReference type="Pfam" id="PF01066">
    <property type="entry name" value="CDP-OH_P_transf"/>
    <property type="match status" value="1"/>
</dbReference>
<evidence type="ECO:0000256" key="2">
    <source>
        <dbReference type="RuleBase" id="RU003750"/>
    </source>
</evidence>
<feature type="transmembrane region" description="Helical" evidence="3">
    <location>
        <begin position="108"/>
        <end position="135"/>
    </location>
</feature>
<dbReference type="GO" id="GO:0008654">
    <property type="term" value="P:phospholipid biosynthetic process"/>
    <property type="evidence" value="ECO:0007669"/>
    <property type="project" value="InterPro"/>
</dbReference>
<protein>
    <submittedName>
        <fullName evidence="4">Membrane protein</fullName>
    </submittedName>
</protein>
<comment type="caution">
    <text evidence="4">The sequence shown here is derived from an EMBL/GenBank/DDBJ whole genome shotgun (WGS) entry which is preliminary data.</text>
</comment>
<dbReference type="InterPro" id="IPR048254">
    <property type="entry name" value="CDP_ALCOHOL_P_TRANSF_CS"/>
</dbReference>
<keyword evidence="1 2" id="KW-0808">Transferase</keyword>
<dbReference type="GO" id="GO:0016020">
    <property type="term" value="C:membrane"/>
    <property type="evidence" value="ECO:0007669"/>
    <property type="project" value="InterPro"/>
</dbReference>
<dbReference type="PROSITE" id="PS00379">
    <property type="entry name" value="CDP_ALCOHOL_P_TRANSF"/>
    <property type="match status" value="1"/>
</dbReference>
<feature type="transmembrane region" description="Helical" evidence="3">
    <location>
        <begin position="83"/>
        <end position="102"/>
    </location>
</feature>
<proteinExistence type="inferred from homology"/>
<organism evidence="4 5">
    <name type="scientific">Microvirga aerophila</name>
    <dbReference type="NCBI Taxonomy" id="670291"/>
    <lineage>
        <taxon>Bacteria</taxon>
        <taxon>Pseudomonadati</taxon>
        <taxon>Pseudomonadota</taxon>
        <taxon>Alphaproteobacteria</taxon>
        <taxon>Hyphomicrobiales</taxon>
        <taxon>Methylobacteriaceae</taxon>
        <taxon>Microvirga</taxon>
    </lineage>
</organism>
<keyword evidence="5" id="KW-1185">Reference proteome</keyword>
<evidence type="ECO:0000256" key="1">
    <source>
        <dbReference type="ARBA" id="ARBA00022679"/>
    </source>
</evidence>
<dbReference type="GO" id="GO:0016780">
    <property type="term" value="F:phosphotransferase activity, for other substituted phosphate groups"/>
    <property type="evidence" value="ECO:0007669"/>
    <property type="project" value="InterPro"/>
</dbReference>
<dbReference type="EMBL" id="BJYU01000018">
    <property type="protein sequence ID" value="GEO13983.1"/>
    <property type="molecule type" value="Genomic_DNA"/>
</dbReference>